<protein>
    <submittedName>
        <fullName evidence="1">Uncharacterized protein</fullName>
    </submittedName>
</protein>
<dbReference type="RefSeq" id="WP_148697716.1">
    <property type="nucleotide sequence ID" value="NZ_CP017834.1"/>
</dbReference>
<dbReference type="EMBL" id="CP017834">
    <property type="protein sequence ID" value="APJ03972.1"/>
    <property type="molecule type" value="Genomic_DNA"/>
</dbReference>
<reference evidence="1 2" key="1">
    <citation type="submission" date="2016-10" db="EMBL/GenBank/DDBJ databases">
        <title>Silvanigrella aquatica sp. nov., isolated from a freshwater lake located in the Black Forest, Germany, description of Silvanigrellaceae fam. nov., Silvanigrellales ord. nov., reclassification of the order Bdellovibrionales in the class Oligoflexia, reclassification of the families Bacteriovoracaceae and Halobacteriovoraceae in the new order Bacteriovoracales ord. nov., and reclassification of the family Pseudobacteriovoracaceae in the order Oligoflexiales.</title>
        <authorList>
            <person name="Hahn M.W."/>
            <person name="Schmidt J."/>
            <person name="Koll U."/>
            <person name="Rohde M."/>
            <person name="Verbag S."/>
            <person name="Pitt A."/>
            <person name="Nakai R."/>
            <person name="Naganuma T."/>
            <person name="Lang E."/>
        </authorList>
    </citation>
    <scope>NUCLEOTIDE SEQUENCE [LARGE SCALE GENOMIC DNA]</scope>
    <source>
        <strain evidence="1 2">MWH-Nonnen-W8red</strain>
    </source>
</reference>
<name>A0A1L4D193_9BACT</name>
<sequence length="260" mass="30702">MIFQLKEFFILSIFLLTSINAFAIEKVINYIMPDETNKPFSIKNDKERGIITEIVDKSFKELGYQINYISIPQIRLIYETEKYQQNKSDAIRSFVMYSSPVWQSKDKPFYYSKPLFKMKYALVCSAKKFTHYNDISSLYGKSIVLIKGFQYPELNDYINNQKIHAVSVNSGLQALNMIHAKYRDEACFIEFHTRVKFLIKEHNLNKNDYVFFDFSNVIKPVPIHLVLSDDFSKEDLEHLNKIINSSIKDKVYENIIKKYE</sequence>
<dbReference type="KEGG" id="saqi:AXG55_08650"/>
<keyword evidence="2" id="KW-1185">Reference proteome</keyword>
<dbReference type="Gene3D" id="3.40.190.10">
    <property type="entry name" value="Periplasmic binding protein-like II"/>
    <property type="match status" value="2"/>
</dbReference>
<dbReference type="STRING" id="1915309.AXG55_08650"/>
<organism evidence="1 2">
    <name type="scientific">Silvanigrella aquatica</name>
    <dbReference type="NCBI Taxonomy" id="1915309"/>
    <lineage>
        <taxon>Bacteria</taxon>
        <taxon>Pseudomonadati</taxon>
        <taxon>Bdellovibrionota</taxon>
        <taxon>Oligoflexia</taxon>
        <taxon>Silvanigrellales</taxon>
        <taxon>Silvanigrellaceae</taxon>
        <taxon>Silvanigrella</taxon>
    </lineage>
</organism>
<evidence type="ECO:0000313" key="1">
    <source>
        <dbReference type="EMBL" id="APJ03972.1"/>
    </source>
</evidence>
<dbReference type="SUPFAM" id="SSF53850">
    <property type="entry name" value="Periplasmic binding protein-like II"/>
    <property type="match status" value="1"/>
</dbReference>
<dbReference type="OrthoDB" id="6194758at2"/>
<gene>
    <name evidence="1" type="ORF">AXG55_08650</name>
</gene>
<dbReference type="Proteomes" id="UP000184731">
    <property type="component" value="Chromosome"/>
</dbReference>
<dbReference type="AlphaFoldDB" id="A0A1L4D193"/>
<proteinExistence type="predicted"/>
<evidence type="ECO:0000313" key="2">
    <source>
        <dbReference type="Proteomes" id="UP000184731"/>
    </source>
</evidence>
<accession>A0A1L4D193</accession>